<protein>
    <submittedName>
        <fullName evidence="7">Aminoglycoside phosphotransferase</fullName>
    </submittedName>
</protein>
<dbReference type="Pfam" id="PF01636">
    <property type="entry name" value="APH"/>
    <property type="match status" value="1"/>
</dbReference>
<dbReference type="Gene3D" id="3.30.200.20">
    <property type="entry name" value="Phosphorylase Kinase, domain 1"/>
    <property type="match status" value="1"/>
</dbReference>
<evidence type="ECO:0000256" key="2">
    <source>
        <dbReference type="ARBA" id="ARBA00022679"/>
    </source>
</evidence>
<evidence type="ECO:0000256" key="3">
    <source>
        <dbReference type="ARBA" id="ARBA00022741"/>
    </source>
</evidence>
<dbReference type="Proteomes" id="UP000011885">
    <property type="component" value="Unassembled WGS sequence"/>
</dbReference>
<evidence type="ECO:0000256" key="1">
    <source>
        <dbReference type="ARBA" id="ARBA00010165"/>
    </source>
</evidence>
<feature type="domain" description="Aminoglycoside phosphotransferase" evidence="6">
    <location>
        <begin position="21"/>
        <end position="229"/>
    </location>
</feature>
<keyword evidence="2 7" id="KW-0808">Transferase</keyword>
<evidence type="ECO:0000256" key="5">
    <source>
        <dbReference type="ARBA" id="ARBA00022840"/>
    </source>
</evidence>
<keyword evidence="4" id="KW-0418">Kinase</keyword>
<dbReference type="GO" id="GO:0016301">
    <property type="term" value="F:kinase activity"/>
    <property type="evidence" value="ECO:0007669"/>
    <property type="project" value="UniProtKB-KW"/>
</dbReference>
<name>M5U6H2_9BACT</name>
<proteinExistence type="inferred from homology"/>
<dbReference type="GO" id="GO:0005524">
    <property type="term" value="F:ATP binding"/>
    <property type="evidence" value="ECO:0007669"/>
    <property type="project" value="UniProtKB-KW"/>
</dbReference>
<evidence type="ECO:0000313" key="8">
    <source>
        <dbReference type="Proteomes" id="UP000011885"/>
    </source>
</evidence>
<dbReference type="InterPro" id="IPR011009">
    <property type="entry name" value="Kinase-like_dom_sf"/>
</dbReference>
<reference evidence="7 8" key="1">
    <citation type="journal article" date="2013" name="Mar. Genomics">
        <title>Expression of sulfatases in Rhodopirellula baltica and the diversity of sulfatases in the genus Rhodopirellula.</title>
        <authorList>
            <person name="Wegner C.E."/>
            <person name="Richter-Heitmann T."/>
            <person name="Klindworth A."/>
            <person name="Klockow C."/>
            <person name="Richter M."/>
            <person name="Achstetter T."/>
            <person name="Glockner F.O."/>
            <person name="Harder J."/>
        </authorList>
    </citation>
    <scope>NUCLEOTIDE SEQUENCE [LARGE SCALE GENOMIC DNA]</scope>
    <source>
        <strain evidence="7 8">SM41</strain>
    </source>
</reference>
<organism evidence="7 8">
    <name type="scientific">Rhodopirellula sallentina SM41</name>
    <dbReference type="NCBI Taxonomy" id="1263870"/>
    <lineage>
        <taxon>Bacteria</taxon>
        <taxon>Pseudomonadati</taxon>
        <taxon>Planctomycetota</taxon>
        <taxon>Planctomycetia</taxon>
        <taxon>Pirellulales</taxon>
        <taxon>Pirellulaceae</taxon>
        <taxon>Rhodopirellula</taxon>
    </lineage>
</organism>
<dbReference type="PANTHER" id="PTHR34273:SF2">
    <property type="entry name" value="METHYLTHIORIBOSE KINASE"/>
    <property type="match status" value="1"/>
</dbReference>
<evidence type="ECO:0000313" key="7">
    <source>
        <dbReference type="EMBL" id="EMI56864.1"/>
    </source>
</evidence>
<dbReference type="OrthoDB" id="334783at2"/>
<dbReference type="AlphaFoldDB" id="M5U6H2"/>
<dbReference type="PATRIC" id="fig|1263870.3.peg.1832"/>
<keyword evidence="5" id="KW-0067">ATP-binding</keyword>
<dbReference type="SUPFAM" id="SSF56112">
    <property type="entry name" value="Protein kinase-like (PK-like)"/>
    <property type="match status" value="1"/>
</dbReference>
<keyword evidence="8" id="KW-1185">Reference proteome</keyword>
<keyword evidence="3" id="KW-0547">Nucleotide-binding</keyword>
<sequence length="330" mass="37411">MTTSFENMLRDRGFLQSQSPTLTPLTGGVSSEIYLVRDGDRRFVVKRALEKLKVQQDWFADTSRNQSEQAFMRYVAGFRPDAMPEIYRCDAEGGVFAMEYLDGFSNWKQDLLDGECDMSLARSVGELLGEIHATTWGDPKVAEQFDTIANFDQLRIDPYLRGAADKNPDLGPQLLNEAERLTKSRQCLIHGDYSPKNILHRDNRVVPLDCEVACYADAAFDFAFLINHLYLKSLYHAPRRLPLDAMIEEVRVGYREKNPSHSAAVEDNVATLLPMLMLARVDGKSPVEYLDSQKQSVIRTFARSQIASGPTDLDQTHSQWLQNLQPLVNE</sequence>
<comment type="similarity">
    <text evidence="1">Belongs to the methylthioribose kinase family.</text>
</comment>
<evidence type="ECO:0000259" key="6">
    <source>
        <dbReference type="Pfam" id="PF01636"/>
    </source>
</evidence>
<dbReference type="PANTHER" id="PTHR34273">
    <property type="entry name" value="METHYLTHIORIBOSE KINASE"/>
    <property type="match status" value="1"/>
</dbReference>
<gene>
    <name evidence="7" type="ORF">RSSM_01710</name>
</gene>
<dbReference type="RefSeq" id="WP_008676357.1">
    <property type="nucleotide sequence ID" value="NZ_ANOH01000120.1"/>
</dbReference>
<accession>M5U6H2</accession>
<dbReference type="InterPro" id="IPR002575">
    <property type="entry name" value="Aminoglycoside_PTrfase"/>
</dbReference>
<dbReference type="EMBL" id="ANOH01000120">
    <property type="protein sequence ID" value="EMI56864.1"/>
    <property type="molecule type" value="Genomic_DNA"/>
</dbReference>
<comment type="caution">
    <text evidence="7">The sequence shown here is derived from an EMBL/GenBank/DDBJ whole genome shotgun (WGS) entry which is preliminary data.</text>
</comment>
<dbReference type="Gene3D" id="3.90.1200.10">
    <property type="match status" value="1"/>
</dbReference>
<evidence type="ECO:0000256" key="4">
    <source>
        <dbReference type="ARBA" id="ARBA00022777"/>
    </source>
</evidence>